<name>L8HGK2_ACACF</name>
<dbReference type="Gene3D" id="3.40.50.720">
    <property type="entry name" value="NAD(P)-binding Rossmann-like Domain"/>
    <property type="match status" value="1"/>
</dbReference>
<dbReference type="RefSeq" id="XP_004356559.1">
    <property type="nucleotide sequence ID" value="XM_004356506.1"/>
</dbReference>
<sequence length="283" mass="30344">MAAAQRTGAALVTGANKGIGFAIAAQLARARPDLHVLLGSRDWERGEEAVAKLKADGVHNVRTLHVDLDDESSLHTAAVEVNSEFGGLDVLVNNAAVALKGNTFTESDARTTIDTNYHGTRHVCSRFMPLLRDNGRVVNVTARMASLSKLTVPTLKAAFAKPDLTLEELDALMEKFVADVTQGRYKEEGWPAGPGYPTAPYWVSKIGTNALTRVLARMEANNPNRSGVLVNACCPGFCRTDLAGPKAPRSPEQGADVAVYLSLLPAEATFNGLLFGERKELSF</sequence>
<keyword evidence="3" id="KW-0560">Oxidoreductase</keyword>
<evidence type="ECO:0000256" key="4">
    <source>
        <dbReference type="RuleBase" id="RU000363"/>
    </source>
</evidence>
<evidence type="ECO:0000256" key="2">
    <source>
        <dbReference type="ARBA" id="ARBA00022857"/>
    </source>
</evidence>
<dbReference type="InterPro" id="IPR036291">
    <property type="entry name" value="NAD(P)-bd_dom_sf"/>
</dbReference>
<dbReference type="GeneID" id="14925683"/>
<dbReference type="OrthoDB" id="16849at2759"/>
<dbReference type="PRINTS" id="PR00081">
    <property type="entry name" value="GDHRDH"/>
</dbReference>
<dbReference type="PANTHER" id="PTHR43963:SF6">
    <property type="entry name" value="CHAIN DEHYDROGENASE FAMILY PROTEIN, PUTATIVE (AFU_ORTHOLOGUE AFUA_3G15350)-RELATED"/>
    <property type="match status" value="1"/>
</dbReference>
<evidence type="ECO:0000313" key="6">
    <source>
        <dbReference type="Proteomes" id="UP000011083"/>
    </source>
</evidence>
<keyword evidence="2" id="KW-0521">NADP</keyword>
<proteinExistence type="inferred from homology"/>
<dbReference type="SUPFAM" id="SSF51735">
    <property type="entry name" value="NAD(P)-binding Rossmann-fold domains"/>
    <property type="match status" value="1"/>
</dbReference>
<evidence type="ECO:0000256" key="1">
    <source>
        <dbReference type="ARBA" id="ARBA00006484"/>
    </source>
</evidence>
<evidence type="ECO:0000313" key="5">
    <source>
        <dbReference type="EMBL" id="ELR24659.1"/>
    </source>
</evidence>
<dbReference type="KEGG" id="acan:ACA1_172860"/>
<dbReference type="EMBL" id="KB007811">
    <property type="protein sequence ID" value="ELR24659.1"/>
    <property type="molecule type" value="Genomic_DNA"/>
</dbReference>
<dbReference type="PANTHER" id="PTHR43963">
    <property type="entry name" value="CARBONYL REDUCTASE 1-RELATED"/>
    <property type="match status" value="1"/>
</dbReference>
<evidence type="ECO:0000256" key="3">
    <source>
        <dbReference type="ARBA" id="ARBA00023002"/>
    </source>
</evidence>
<dbReference type="Proteomes" id="UP000011083">
    <property type="component" value="Unassembled WGS sequence"/>
</dbReference>
<organism evidence="5 6">
    <name type="scientific">Acanthamoeba castellanii (strain ATCC 30010 / Neff)</name>
    <dbReference type="NCBI Taxonomy" id="1257118"/>
    <lineage>
        <taxon>Eukaryota</taxon>
        <taxon>Amoebozoa</taxon>
        <taxon>Discosea</taxon>
        <taxon>Longamoebia</taxon>
        <taxon>Centramoebida</taxon>
        <taxon>Acanthamoebidae</taxon>
        <taxon>Acanthamoeba</taxon>
    </lineage>
</organism>
<protein>
    <submittedName>
        <fullName evidence="5">20beta-hydroxysteroid dehydrogenase</fullName>
    </submittedName>
</protein>
<dbReference type="OMA" id="YWANDSV"/>
<comment type="similarity">
    <text evidence="1 4">Belongs to the short-chain dehydrogenases/reductases (SDR) family.</text>
</comment>
<accession>L8HGK2</accession>
<dbReference type="Pfam" id="PF00106">
    <property type="entry name" value="adh_short"/>
    <property type="match status" value="1"/>
</dbReference>
<dbReference type="GO" id="GO:0016491">
    <property type="term" value="F:oxidoreductase activity"/>
    <property type="evidence" value="ECO:0007669"/>
    <property type="project" value="UniProtKB-KW"/>
</dbReference>
<reference evidence="5 6" key="1">
    <citation type="journal article" date="2013" name="Genome Biol.">
        <title>Genome of Acanthamoeba castellanii highlights extensive lateral gene transfer and early evolution of tyrosine kinase signaling.</title>
        <authorList>
            <person name="Clarke M."/>
            <person name="Lohan A.J."/>
            <person name="Liu B."/>
            <person name="Lagkouvardos I."/>
            <person name="Roy S."/>
            <person name="Zafar N."/>
            <person name="Bertelli C."/>
            <person name="Schilde C."/>
            <person name="Kianianmomeni A."/>
            <person name="Burglin T.R."/>
            <person name="Frech C."/>
            <person name="Turcotte B."/>
            <person name="Kopec K.O."/>
            <person name="Synnott J.M."/>
            <person name="Choo C."/>
            <person name="Paponov I."/>
            <person name="Finkler A."/>
            <person name="Soon Heng Tan C."/>
            <person name="Hutchins A.P."/>
            <person name="Weinmeier T."/>
            <person name="Rattei T."/>
            <person name="Chu J.S."/>
            <person name="Gimenez G."/>
            <person name="Irimia M."/>
            <person name="Rigden D.J."/>
            <person name="Fitzpatrick D.A."/>
            <person name="Lorenzo-Morales J."/>
            <person name="Bateman A."/>
            <person name="Chiu C.H."/>
            <person name="Tang P."/>
            <person name="Hegemann P."/>
            <person name="Fromm H."/>
            <person name="Raoult D."/>
            <person name="Greub G."/>
            <person name="Miranda-Saavedra D."/>
            <person name="Chen N."/>
            <person name="Nash P."/>
            <person name="Ginger M.L."/>
            <person name="Horn M."/>
            <person name="Schaap P."/>
            <person name="Caler L."/>
            <person name="Loftus B."/>
        </authorList>
    </citation>
    <scope>NUCLEOTIDE SEQUENCE [LARGE SCALE GENOMIC DNA]</scope>
    <source>
        <strain evidence="5 6">Neff</strain>
    </source>
</reference>
<dbReference type="InterPro" id="IPR002347">
    <property type="entry name" value="SDR_fam"/>
</dbReference>
<keyword evidence="6" id="KW-1185">Reference proteome</keyword>
<dbReference type="VEuPathDB" id="AmoebaDB:ACA1_172860"/>
<dbReference type="STRING" id="1257118.L8HGK2"/>
<dbReference type="AlphaFoldDB" id="L8HGK2"/>
<dbReference type="PRINTS" id="PR00080">
    <property type="entry name" value="SDRFAMILY"/>
</dbReference>
<gene>
    <name evidence="5" type="ORF">ACA1_172860</name>
</gene>